<gene>
    <name evidence="2" type="ORF">JCM17207_09810</name>
</gene>
<keyword evidence="1" id="KW-0812">Transmembrane</keyword>
<comment type="caution">
    <text evidence="2">The sequence shown here is derived from an EMBL/GenBank/DDBJ whole genome shotgun (WGS) entry which is preliminary data.</text>
</comment>
<evidence type="ECO:0000256" key="1">
    <source>
        <dbReference type="SAM" id="Phobius"/>
    </source>
</evidence>
<feature type="transmembrane region" description="Helical" evidence="1">
    <location>
        <begin position="257"/>
        <end position="276"/>
    </location>
</feature>
<dbReference type="GeneID" id="23114382"/>
<organism evidence="2 3">
    <name type="scientific">Faecalibacterium gallinarum</name>
    <dbReference type="NCBI Taxonomy" id="2903556"/>
    <lineage>
        <taxon>Bacteria</taxon>
        <taxon>Bacillati</taxon>
        <taxon>Bacillota</taxon>
        <taxon>Clostridia</taxon>
        <taxon>Eubacteriales</taxon>
        <taxon>Oscillospiraceae</taxon>
        <taxon>Faecalibacterium</taxon>
    </lineage>
</organism>
<dbReference type="InterPro" id="IPR045798">
    <property type="entry name" value="TrbL_Firmicutes"/>
</dbReference>
<feature type="transmembrane region" description="Helical" evidence="1">
    <location>
        <begin position="226"/>
        <end position="245"/>
    </location>
</feature>
<protein>
    <recommendedName>
        <fullName evidence="4">TrbL/VirB6 plasmid conjugal transfer protein</fullName>
    </recommendedName>
</protein>
<keyword evidence="1" id="KW-0472">Membrane</keyword>
<evidence type="ECO:0008006" key="4">
    <source>
        <dbReference type="Google" id="ProtNLM"/>
    </source>
</evidence>
<feature type="transmembrane region" description="Helical" evidence="1">
    <location>
        <begin position="162"/>
        <end position="191"/>
    </location>
</feature>
<sequence length="289" mass="31836">MDFLLDALTNWLKEMLVGGIMGNLTGMFDSVNQQVADIATQVGQTPQGWNGSIFSMIQNLSNSIMVPIAGVILAIVMTLELIQMITDRNNLHDVDTWMIFKWVFKSAAAILLVTNTWNLVMAVFDMAQSVVAQASGIIGSDASIDISAVMTDMESRLMDMDLGPLFGLWFQSLFIGITMWALYICIFIVIYGRTIEIYLVTSVAPIPMATMMGKEWGGMGQNYLRSLLALGFQAFLIIVCVAIYAVLVQNIATEEDIIMAIWSCVGYTVLLCFTLFKTGSLSKAVFNAH</sequence>
<feature type="transmembrane region" description="Helical" evidence="1">
    <location>
        <begin position="64"/>
        <end position="82"/>
    </location>
</feature>
<evidence type="ECO:0000313" key="2">
    <source>
        <dbReference type="EMBL" id="GJN64356.1"/>
    </source>
</evidence>
<keyword evidence="1" id="KW-1133">Transmembrane helix</keyword>
<dbReference type="Pfam" id="PF19478">
    <property type="entry name" value="TrbL_2"/>
    <property type="match status" value="1"/>
</dbReference>
<reference evidence="2" key="1">
    <citation type="journal article" date="2022" name="Int. J. Syst. Evol. Microbiol.">
        <title>Genome-based, phenotypic and chemotaxonomic classification of Faecalibacterium strains: proposal of three novel species Faecalibacterium duncaniae sp. nov., Faecalibacterium hattorii sp. nov. and Faecalibacterium gallinarum sp. nov. .</title>
        <authorList>
            <person name="Sakamoto M."/>
            <person name="Sakurai N."/>
            <person name="Tanno H."/>
            <person name="Iino T."/>
            <person name="Ohkuma M."/>
            <person name="Endo A."/>
        </authorList>
    </citation>
    <scope>NUCLEOTIDE SEQUENCE</scope>
    <source>
        <strain evidence="2">JCM 17207</strain>
    </source>
</reference>
<keyword evidence="3" id="KW-1185">Reference proteome</keyword>
<dbReference type="Proteomes" id="UP001055185">
    <property type="component" value="Unassembled WGS sequence"/>
</dbReference>
<dbReference type="RefSeq" id="WP_002576349.1">
    <property type="nucleotide sequence ID" value="NZ_BQKV01000029.1"/>
</dbReference>
<accession>A0AA37IZC1</accession>
<dbReference type="AlphaFoldDB" id="A0AA37IZC1"/>
<evidence type="ECO:0000313" key="3">
    <source>
        <dbReference type="Proteomes" id="UP001055185"/>
    </source>
</evidence>
<feature type="transmembrane region" description="Helical" evidence="1">
    <location>
        <begin position="102"/>
        <end position="124"/>
    </location>
</feature>
<proteinExistence type="predicted"/>
<dbReference type="EMBL" id="BQKV01000029">
    <property type="protein sequence ID" value="GJN64356.1"/>
    <property type="molecule type" value="Genomic_DNA"/>
</dbReference>
<name>A0AA37IZC1_9FIRM</name>